<evidence type="ECO:0000313" key="2">
    <source>
        <dbReference type="EnsemblMetazoa" id="SCAU002550-PA"/>
    </source>
</evidence>
<organism evidence="2 3">
    <name type="scientific">Stomoxys calcitrans</name>
    <name type="common">Stable fly</name>
    <name type="synonym">Conops calcitrans</name>
    <dbReference type="NCBI Taxonomy" id="35570"/>
    <lineage>
        <taxon>Eukaryota</taxon>
        <taxon>Metazoa</taxon>
        <taxon>Ecdysozoa</taxon>
        <taxon>Arthropoda</taxon>
        <taxon>Hexapoda</taxon>
        <taxon>Insecta</taxon>
        <taxon>Pterygota</taxon>
        <taxon>Neoptera</taxon>
        <taxon>Endopterygota</taxon>
        <taxon>Diptera</taxon>
        <taxon>Brachycera</taxon>
        <taxon>Muscomorpha</taxon>
        <taxon>Muscoidea</taxon>
        <taxon>Muscidae</taxon>
        <taxon>Stomoxys</taxon>
    </lineage>
</organism>
<accession>A0A1I8NW69</accession>
<dbReference type="Pfam" id="PF06477">
    <property type="entry name" value="DUF1091"/>
    <property type="match status" value="1"/>
</dbReference>
<dbReference type="PANTHER" id="PTHR20898">
    <property type="entry name" value="DAEDALUS ON 3-RELATED-RELATED"/>
    <property type="match status" value="1"/>
</dbReference>
<evidence type="ECO:0000256" key="1">
    <source>
        <dbReference type="SAM" id="SignalP"/>
    </source>
</evidence>
<proteinExistence type="predicted"/>
<evidence type="ECO:0008006" key="4">
    <source>
        <dbReference type="Google" id="ProtNLM"/>
    </source>
</evidence>
<dbReference type="InterPro" id="IPR010512">
    <property type="entry name" value="DUF1091"/>
</dbReference>
<name>A0A1I8NW69_STOCA</name>
<dbReference type="KEGG" id="scac:106088862"/>
<evidence type="ECO:0000313" key="3">
    <source>
        <dbReference type="Proteomes" id="UP000095300"/>
    </source>
</evidence>
<dbReference type="EnsemblMetazoa" id="SCAU002550-RA">
    <property type="protein sequence ID" value="SCAU002550-PA"/>
    <property type="gene ID" value="SCAU002550"/>
</dbReference>
<feature type="chain" id="PRO_5009325593" description="MD-2-related lipid-recognition domain-containing protein" evidence="1">
    <location>
        <begin position="27"/>
        <end position="184"/>
    </location>
</feature>
<dbReference type="AlphaFoldDB" id="A0A1I8NW69"/>
<dbReference type="PANTHER" id="PTHR20898:SF1">
    <property type="entry name" value="MD-2-RELATED LIPID-RECOGNITION DOMAIN-CONTAINING PROTEIN"/>
    <property type="match status" value="1"/>
</dbReference>
<reference evidence="2" key="1">
    <citation type="submission" date="2020-05" db="UniProtKB">
        <authorList>
            <consortium name="EnsemblMetazoa"/>
        </authorList>
    </citation>
    <scope>IDENTIFICATION</scope>
    <source>
        <strain evidence="2">USDA</strain>
    </source>
</reference>
<keyword evidence="1" id="KW-0732">Signal</keyword>
<gene>
    <name evidence="2" type="primary">106088862</name>
</gene>
<protein>
    <recommendedName>
        <fullName evidence="4">MD-2-related lipid-recognition domain-containing protein</fullName>
    </recommendedName>
</protein>
<feature type="signal peptide" evidence="1">
    <location>
        <begin position="1"/>
        <end position="26"/>
    </location>
</feature>
<keyword evidence="3" id="KW-1185">Reference proteome</keyword>
<dbReference type="OrthoDB" id="8066187at2759"/>
<dbReference type="VEuPathDB" id="VectorBase:SCAU002550"/>
<dbReference type="Proteomes" id="UP000095300">
    <property type="component" value="Unassembled WGS sequence"/>
</dbReference>
<sequence length="184" mass="21340">MAAINFPASFFMVFLMICLCCHLIKSQPTIIPLSKSVKFILEDFEATPDGVFIKEFQRISPDDNIYNCVIGKHIKNFYIDVIINQIDRDREVYKLNNMEGCIFLSNPLFNRVFHGFYENLVVNRSDPMKCPIKVGSYLFRNAFNKNALPQIHPKGNFSIDLVLKANTFDEVMLNLKWSYRLVKA</sequence>